<keyword evidence="1" id="KW-0812">Transmembrane</keyword>
<dbReference type="RefSeq" id="WP_123122540.1">
    <property type="nucleotide sequence ID" value="NZ_RJJR01000024.1"/>
</dbReference>
<evidence type="ECO:0000256" key="1">
    <source>
        <dbReference type="SAM" id="Phobius"/>
    </source>
</evidence>
<keyword evidence="3" id="KW-1185">Reference proteome</keyword>
<reference evidence="2 3" key="1">
    <citation type="submission" date="2018-11" db="EMBL/GenBank/DDBJ databases">
        <title>Draft genome sequence of Ferruginibacter sp. BO-59.</title>
        <authorList>
            <person name="Im W.T."/>
        </authorList>
    </citation>
    <scope>NUCLEOTIDE SEQUENCE [LARGE SCALE GENOMIC DNA]</scope>
    <source>
        <strain evidence="2 3">BO-59</strain>
    </source>
</reference>
<sequence length="222" mass="26308">MKKTIFIIISIAVLGLVFYYFKNIYGWMEFHKNTDTPDQFINKTVNKKENYTKDSLTISLELKNLLLRHEDFFYSKEYFDGTEIIIDTIVYSPDFNKLGILILTKNPTSRQLEPIKGDDYYFNATAYLGIREKDTLSLSWLGPNFSNSTDIGELSNDIRQACFRTFVSKDTTEKYAYKFNLNDTRFWTSSVWQRIEADKIKREEFEEEKIKHPENIYEPPKK</sequence>
<dbReference type="Proteomes" id="UP000267223">
    <property type="component" value="Unassembled WGS sequence"/>
</dbReference>
<dbReference type="AlphaFoldDB" id="A0A3M9N6Z0"/>
<dbReference type="OrthoDB" id="1382202at2"/>
<comment type="caution">
    <text evidence="2">The sequence shown here is derived from an EMBL/GenBank/DDBJ whole genome shotgun (WGS) entry which is preliminary data.</text>
</comment>
<evidence type="ECO:0000313" key="3">
    <source>
        <dbReference type="Proteomes" id="UP000267223"/>
    </source>
</evidence>
<keyword evidence="1" id="KW-1133">Transmembrane helix</keyword>
<protein>
    <submittedName>
        <fullName evidence="2">Uncharacterized protein</fullName>
    </submittedName>
</protein>
<accession>A0A3M9N6Z0</accession>
<feature type="transmembrane region" description="Helical" evidence="1">
    <location>
        <begin position="5"/>
        <end position="21"/>
    </location>
</feature>
<proteinExistence type="predicted"/>
<evidence type="ECO:0000313" key="2">
    <source>
        <dbReference type="EMBL" id="RNI32788.1"/>
    </source>
</evidence>
<dbReference type="EMBL" id="RJJR01000024">
    <property type="protein sequence ID" value="RNI32788.1"/>
    <property type="molecule type" value="Genomic_DNA"/>
</dbReference>
<organism evidence="2 3">
    <name type="scientific">Hanamia caeni</name>
    <dbReference type="NCBI Taxonomy" id="2294116"/>
    <lineage>
        <taxon>Bacteria</taxon>
        <taxon>Pseudomonadati</taxon>
        <taxon>Bacteroidota</taxon>
        <taxon>Chitinophagia</taxon>
        <taxon>Chitinophagales</taxon>
        <taxon>Chitinophagaceae</taxon>
        <taxon>Hanamia</taxon>
    </lineage>
</organism>
<name>A0A3M9N6Z0_9BACT</name>
<keyword evidence="1" id="KW-0472">Membrane</keyword>
<gene>
    <name evidence="2" type="ORF">EFY79_20040</name>
</gene>